<dbReference type="GO" id="GO:0003824">
    <property type="term" value="F:catalytic activity"/>
    <property type="evidence" value="ECO:0007669"/>
    <property type="project" value="UniProtKB-ARBA"/>
</dbReference>
<dbReference type="PANTHER" id="PTHR42964:SF1">
    <property type="entry name" value="POLYKETIDE BIOSYNTHESIS ENOYL-COA HYDRATASE PKSH-RELATED"/>
    <property type="match status" value="1"/>
</dbReference>
<dbReference type="InterPro" id="IPR029045">
    <property type="entry name" value="ClpP/crotonase-like_dom_sf"/>
</dbReference>
<dbReference type="CDD" id="cd06558">
    <property type="entry name" value="crotonase-like"/>
    <property type="match status" value="1"/>
</dbReference>
<organism evidence="2 3">
    <name type="scientific">Streptomyces zhaozhouensis</name>
    <dbReference type="NCBI Taxonomy" id="1300267"/>
    <lineage>
        <taxon>Bacteria</taxon>
        <taxon>Bacillati</taxon>
        <taxon>Actinomycetota</taxon>
        <taxon>Actinomycetes</taxon>
        <taxon>Kitasatosporales</taxon>
        <taxon>Streptomycetaceae</taxon>
        <taxon>Streptomyces</taxon>
    </lineage>
</organism>
<dbReference type="EMBL" id="OCNE01000015">
    <property type="protein sequence ID" value="SOD64273.1"/>
    <property type="molecule type" value="Genomic_DNA"/>
</dbReference>
<dbReference type="InterPro" id="IPR051683">
    <property type="entry name" value="Enoyl-CoA_Hydratase/Isomerase"/>
</dbReference>
<sequence length="260" mass="28297">MIRGRALDATVENGVCRVRFNRPEARNTITPDLIAELGRALDACEERAVGVVVVEGGDRDFCFGADLDSVAAGEPGDADRDRGNVDALYDLWLRMATGPQILVAHVRGRANAGGVGFVAASDVVIADDTATFGLSELLFGLYPAMVLPFLTRRVGFGKAHYMTLMTRPVPAARAAEWGLVDAHGPRGDQLLLQHLGRLRRIPPETVGSYKRYMGRISPVALEAAREPAVRANLDIFSDPANLRRVTRFVEDGVYPWEASR</sequence>
<evidence type="ECO:0000313" key="3">
    <source>
        <dbReference type="Proteomes" id="UP000219072"/>
    </source>
</evidence>
<accession>A0A286E060</accession>
<dbReference type="Proteomes" id="UP000219072">
    <property type="component" value="Unassembled WGS sequence"/>
</dbReference>
<dbReference type="Gene3D" id="3.90.226.10">
    <property type="entry name" value="2-enoyl-CoA Hydratase, Chain A, domain 1"/>
    <property type="match status" value="1"/>
</dbReference>
<dbReference type="OrthoDB" id="153350at2"/>
<evidence type="ECO:0000313" key="2">
    <source>
        <dbReference type="EMBL" id="SOD64273.1"/>
    </source>
</evidence>
<dbReference type="AlphaFoldDB" id="A0A286E060"/>
<name>A0A286E060_9ACTN</name>
<gene>
    <name evidence="2" type="ORF">SAMN06297387_115133</name>
</gene>
<keyword evidence="3" id="KW-1185">Reference proteome</keyword>
<dbReference type="Pfam" id="PF00378">
    <property type="entry name" value="ECH_1"/>
    <property type="match status" value="1"/>
</dbReference>
<dbReference type="InterPro" id="IPR001753">
    <property type="entry name" value="Enoyl-CoA_hydra/iso"/>
</dbReference>
<dbReference type="RefSeq" id="WP_097232704.1">
    <property type="nucleotide sequence ID" value="NZ_OCNE01000015.1"/>
</dbReference>
<evidence type="ECO:0000256" key="1">
    <source>
        <dbReference type="ARBA" id="ARBA00005254"/>
    </source>
</evidence>
<dbReference type="SUPFAM" id="SSF52096">
    <property type="entry name" value="ClpP/crotonase"/>
    <property type="match status" value="1"/>
</dbReference>
<reference evidence="2 3" key="1">
    <citation type="submission" date="2017-09" db="EMBL/GenBank/DDBJ databases">
        <authorList>
            <person name="Ehlers B."/>
            <person name="Leendertz F.H."/>
        </authorList>
    </citation>
    <scope>NUCLEOTIDE SEQUENCE [LARGE SCALE GENOMIC DNA]</scope>
    <source>
        <strain evidence="2 3">CGMCC 4.7095</strain>
    </source>
</reference>
<comment type="similarity">
    <text evidence="1">Belongs to the enoyl-CoA hydratase/isomerase family.</text>
</comment>
<dbReference type="NCBIfam" id="NF005498">
    <property type="entry name" value="PRK07112.1"/>
    <property type="match status" value="1"/>
</dbReference>
<dbReference type="PANTHER" id="PTHR42964">
    <property type="entry name" value="ENOYL-COA HYDRATASE"/>
    <property type="match status" value="1"/>
</dbReference>
<protein>
    <submittedName>
        <fullName evidence="2">Polyketide biosynthesis enoyl-CoA hydratase PksH</fullName>
    </submittedName>
</protein>
<proteinExistence type="inferred from homology"/>